<evidence type="ECO:0000256" key="6">
    <source>
        <dbReference type="SAM" id="SignalP"/>
    </source>
</evidence>
<dbReference type="PANTHER" id="PTHR31708:SF0">
    <property type="entry name" value="ABPBG26-RELATED"/>
    <property type="match status" value="1"/>
</dbReference>
<evidence type="ECO:0000313" key="7">
    <source>
        <dbReference type="Ensembl" id="ENSECAP00000055635.1"/>
    </source>
</evidence>
<evidence type="ECO:0008006" key="10">
    <source>
        <dbReference type="Google" id="ProtNLM"/>
    </source>
</evidence>
<dbReference type="GeneTree" id="ENSGT00900000141269"/>
<dbReference type="PANTHER" id="PTHR31708">
    <property type="entry name" value="ABPBG26-RELATED"/>
    <property type="match status" value="1"/>
</dbReference>
<evidence type="ECO:0000256" key="2">
    <source>
        <dbReference type="ARBA" id="ARBA00008650"/>
    </source>
</evidence>
<protein>
    <recommendedName>
        <fullName evidence="10">Major allergen I polypeptide chain 2-like</fullName>
    </recommendedName>
</protein>
<dbReference type="Gene3D" id="1.20.920.50">
    <property type="match status" value="1"/>
</dbReference>
<keyword evidence="9" id="KW-1267">Proteomics identification</keyword>
<evidence type="ECO:0000256" key="3">
    <source>
        <dbReference type="ARBA" id="ARBA00022525"/>
    </source>
</evidence>
<reference evidence="7 8" key="1">
    <citation type="journal article" date="2009" name="Science">
        <title>Genome sequence, comparative analysis, and population genetics of the domestic horse.</title>
        <authorList>
            <consortium name="Broad Institute Genome Sequencing Platform"/>
            <consortium name="Broad Institute Whole Genome Assembly Team"/>
            <person name="Wade C.M."/>
            <person name="Giulotto E."/>
            <person name="Sigurdsson S."/>
            <person name="Zoli M."/>
            <person name="Gnerre S."/>
            <person name="Imsland F."/>
            <person name="Lear T.L."/>
            <person name="Adelson D.L."/>
            <person name="Bailey E."/>
            <person name="Bellone R.R."/>
            <person name="Bloecker H."/>
            <person name="Distl O."/>
            <person name="Edgar R.C."/>
            <person name="Garber M."/>
            <person name="Leeb T."/>
            <person name="Mauceli E."/>
            <person name="MacLeod J.N."/>
            <person name="Penedo M.C.T."/>
            <person name="Raison J.M."/>
            <person name="Sharpe T."/>
            <person name="Vogel J."/>
            <person name="Andersson L."/>
            <person name="Antczak D.F."/>
            <person name="Biagi T."/>
            <person name="Binns M.M."/>
            <person name="Chowdhary B.P."/>
            <person name="Coleman S.J."/>
            <person name="Della Valle G."/>
            <person name="Fryc S."/>
            <person name="Guerin G."/>
            <person name="Hasegawa T."/>
            <person name="Hill E.W."/>
            <person name="Jurka J."/>
            <person name="Kiialainen A."/>
            <person name="Lindgren G."/>
            <person name="Liu J."/>
            <person name="Magnani E."/>
            <person name="Mickelson J.R."/>
            <person name="Murray J."/>
            <person name="Nergadze S.G."/>
            <person name="Onofrio R."/>
            <person name="Pedroni S."/>
            <person name="Piras M.F."/>
            <person name="Raudsepp T."/>
            <person name="Rocchi M."/>
            <person name="Roeed K.H."/>
            <person name="Ryder O.A."/>
            <person name="Searle S."/>
            <person name="Skow L."/>
            <person name="Swinburne J.E."/>
            <person name="Syvaenen A.C."/>
            <person name="Tozaki T."/>
            <person name="Valberg S.J."/>
            <person name="Vaudin M."/>
            <person name="White J.R."/>
            <person name="Zody M.C."/>
            <person name="Lander E.S."/>
            <person name="Lindblad-Toh K."/>
        </authorList>
    </citation>
    <scope>NUCLEOTIDE SEQUENCE [LARGE SCALE GENOMIC DNA]</scope>
    <source>
        <strain evidence="7 8">Thoroughbred</strain>
    </source>
</reference>
<comment type="subcellular location">
    <subcellularLocation>
        <location evidence="1">Secreted</location>
    </subcellularLocation>
</comment>
<dbReference type="InterPro" id="IPR035960">
    <property type="entry name" value="Secretoglobin_sf"/>
</dbReference>
<dbReference type="Proteomes" id="UP000002281">
    <property type="component" value="Chromosome 10"/>
</dbReference>
<name>A0A9L0QWX5_HORSE</name>
<keyword evidence="8" id="KW-1185">Reference proteome</keyword>
<sequence length="154" mass="16339">MKGALLVLALLVTRELGIKMAEACPSFYAVLGVLSLGSKTLLDTSLNLVNATEPEKVAMGKIQDCYNEAGVITKISDLIIMNPLSSMETDTAKDKHLDSLSPPHKEIQAGGKAADQQGHGLPPLCKQSQGQRQAGPARNNGYPAALWAPFVLKS</sequence>
<evidence type="ECO:0000313" key="8">
    <source>
        <dbReference type="Proteomes" id="UP000002281"/>
    </source>
</evidence>
<dbReference type="GO" id="GO:0005615">
    <property type="term" value="C:extracellular space"/>
    <property type="evidence" value="ECO:0007669"/>
    <property type="project" value="InterPro"/>
</dbReference>
<organism evidence="7 8">
    <name type="scientific">Equus caballus</name>
    <name type="common">Horse</name>
    <dbReference type="NCBI Taxonomy" id="9796"/>
    <lineage>
        <taxon>Eukaryota</taxon>
        <taxon>Metazoa</taxon>
        <taxon>Chordata</taxon>
        <taxon>Craniata</taxon>
        <taxon>Vertebrata</taxon>
        <taxon>Euteleostomi</taxon>
        <taxon>Mammalia</taxon>
        <taxon>Eutheria</taxon>
        <taxon>Laurasiatheria</taxon>
        <taxon>Perissodactyla</taxon>
        <taxon>Equidae</taxon>
        <taxon>Equus</taxon>
    </lineage>
</organism>
<dbReference type="SUPFAM" id="SSF48201">
    <property type="entry name" value="Uteroglobin-like"/>
    <property type="match status" value="1"/>
</dbReference>
<feature type="signal peptide" evidence="6">
    <location>
        <begin position="1"/>
        <end position="23"/>
    </location>
</feature>
<reference evidence="7" key="2">
    <citation type="submission" date="2025-08" db="UniProtKB">
        <authorList>
            <consortium name="Ensembl"/>
        </authorList>
    </citation>
    <scope>IDENTIFICATION</scope>
    <source>
        <strain evidence="7">Thoroughbred</strain>
    </source>
</reference>
<comment type="similarity">
    <text evidence="2">Belongs to the secretoglobin family.</text>
</comment>
<feature type="chain" id="PRO_5040507350" description="Major allergen I polypeptide chain 2-like" evidence="6">
    <location>
        <begin position="24"/>
        <end position="154"/>
    </location>
</feature>
<reference evidence="7" key="3">
    <citation type="submission" date="2025-09" db="UniProtKB">
        <authorList>
            <consortium name="Ensembl"/>
        </authorList>
    </citation>
    <scope>IDENTIFICATION</scope>
    <source>
        <strain evidence="7">Thoroughbred</strain>
    </source>
</reference>
<keyword evidence="3" id="KW-0964">Secreted</keyword>
<proteinExistence type="evidence at protein level"/>
<keyword evidence="4 6" id="KW-0732">Signal</keyword>
<accession>A0A9L0QWX5</accession>
<dbReference type="Ensembl" id="ENSECAT00000102584.1">
    <property type="protein sequence ID" value="ENSECAP00000055635.1"/>
    <property type="gene ID" value="ENSECAG00000036138.2"/>
</dbReference>
<dbReference type="PROSITE" id="PS51311">
    <property type="entry name" value="SCGB"/>
    <property type="match status" value="1"/>
</dbReference>
<dbReference type="InterPro" id="IPR053723">
    <property type="entry name" value="Secretoglobin_Domain_sf"/>
</dbReference>
<dbReference type="InterPro" id="IPR015332">
    <property type="entry name" value="CH2-like"/>
</dbReference>
<evidence type="ECO:0007829" key="9">
    <source>
        <dbReference type="PeptideAtlas" id="A0A9L0QWX5"/>
    </source>
</evidence>
<dbReference type="Pfam" id="PF09252">
    <property type="entry name" value="Feld-I_B"/>
    <property type="match status" value="1"/>
</dbReference>
<evidence type="ECO:0000256" key="4">
    <source>
        <dbReference type="ARBA" id="ARBA00022729"/>
    </source>
</evidence>
<evidence type="ECO:0000256" key="5">
    <source>
        <dbReference type="SAM" id="MobiDB-lite"/>
    </source>
</evidence>
<feature type="region of interest" description="Disordered" evidence="5">
    <location>
        <begin position="104"/>
        <end position="139"/>
    </location>
</feature>
<dbReference type="InterPro" id="IPR016126">
    <property type="entry name" value="Secretoglobin"/>
</dbReference>
<evidence type="ECO:0000256" key="1">
    <source>
        <dbReference type="ARBA" id="ARBA00004613"/>
    </source>
</evidence>
<dbReference type="AlphaFoldDB" id="A0A9L0QWX5"/>